<reference evidence="2" key="2">
    <citation type="submission" date="2023-05" db="EMBL/GenBank/DDBJ databases">
        <authorList>
            <consortium name="Lawrence Berkeley National Laboratory"/>
            <person name="Steindorff A."/>
            <person name="Hensen N."/>
            <person name="Bonometti L."/>
            <person name="Westerberg I."/>
            <person name="Brannstrom I.O."/>
            <person name="Guillou S."/>
            <person name="Cros-Aarteil S."/>
            <person name="Calhoun S."/>
            <person name="Haridas S."/>
            <person name="Kuo A."/>
            <person name="Mondo S."/>
            <person name="Pangilinan J."/>
            <person name="Riley R."/>
            <person name="Labutti K."/>
            <person name="Andreopoulos B."/>
            <person name="Lipzen A."/>
            <person name="Chen C."/>
            <person name="Yanf M."/>
            <person name="Daum C."/>
            <person name="Ng V."/>
            <person name="Clum A."/>
            <person name="Ohm R."/>
            <person name="Martin F."/>
            <person name="Silar P."/>
            <person name="Natvig D."/>
            <person name="Lalanne C."/>
            <person name="Gautier V."/>
            <person name="Ament-Velasquez S.L."/>
            <person name="Kruys A."/>
            <person name="Hutchinson M.I."/>
            <person name="Powell A.J."/>
            <person name="Barry K."/>
            <person name="Miller A.N."/>
            <person name="Grigoriev I.V."/>
            <person name="Debuchy R."/>
            <person name="Gladieux P."/>
            <person name="Thoren M.H."/>
            <person name="Johannesson H."/>
        </authorList>
    </citation>
    <scope>NUCLEOTIDE SEQUENCE</scope>
    <source>
        <strain evidence="2">CBS 757.83</strain>
    </source>
</reference>
<protein>
    <submittedName>
        <fullName evidence="2">Uncharacterized protein</fullName>
    </submittedName>
</protein>
<feature type="region of interest" description="Disordered" evidence="1">
    <location>
        <begin position="53"/>
        <end position="87"/>
    </location>
</feature>
<feature type="compositionally biased region" description="Low complexity" evidence="1">
    <location>
        <begin position="129"/>
        <end position="144"/>
    </location>
</feature>
<dbReference type="AlphaFoldDB" id="A0AAN6PVQ8"/>
<name>A0AAN6PVQ8_9PEZI</name>
<feature type="region of interest" description="Disordered" evidence="1">
    <location>
        <begin position="122"/>
        <end position="179"/>
    </location>
</feature>
<organism evidence="2 3">
    <name type="scientific">Parathielavia hyrcaniae</name>
    <dbReference type="NCBI Taxonomy" id="113614"/>
    <lineage>
        <taxon>Eukaryota</taxon>
        <taxon>Fungi</taxon>
        <taxon>Dikarya</taxon>
        <taxon>Ascomycota</taxon>
        <taxon>Pezizomycotina</taxon>
        <taxon>Sordariomycetes</taxon>
        <taxon>Sordariomycetidae</taxon>
        <taxon>Sordariales</taxon>
        <taxon>Chaetomiaceae</taxon>
        <taxon>Parathielavia</taxon>
    </lineage>
</organism>
<evidence type="ECO:0000313" key="3">
    <source>
        <dbReference type="Proteomes" id="UP001305647"/>
    </source>
</evidence>
<dbReference type="EMBL" id="MU863727">
    <property type="protein sequence ID" value="KAK4096241.1"/>
    <property type="molecule type" value="Genomic_DNA"/>
</dbReference>
<accession>A0AAN6PVQ8</accession>
<comment type="caution">
    <text evidence="2">The sequence shown here is derived from an EMBL/GenBank/DDBJ whole genome shotgun (WGS) entry which is preliminary data.</text>
</comment>
<evidence type="ECO:0000256" key="1">
    <source>
        <dbReference type="SAM" id="MobiDB-lite"/>
    </source>
</evidence>
<feature type="compositionally biased region" description="Polar residues" evidence="1">
    <location>
        <begin position="59"/>
        <end position="69"/>
    </location>
</feature>
<evidence type="ECO:0000313" key="2">
    <source>
        <dbReference type="EMBL" id="KAK4096241.1"/>
    </source>
</evidence>
<dbReference type="Proteomes" id="UP001305647">
    <property type="component" value="Unassembled WGS sequence"/>
</dbReference>
<sequence>MAGMKLGASYPHQYQDVPQFKYEQPANLQAQFTSHPAGGGHYAQQHAAAPHPDWYGSYLAQTAGHQDPSSAPHPPATHFGHQAAAPDPHLVAVQNALAKMENYYSKELGKFKVRLPKWNSHNPSDPTVGASASSSGAPPKATSKVPGQKPSSTNKCKKCGKEGTKDELKAHYKKHATHE</sequence>
<keyword evidence="3" id="KW-1185">Reference proteome</keyword>
<gene>
    <name evidence="2" type="ORF">N658DRAFT_501816</name>
</gene>
<reference evidence="2" key="1">
    <citation type="journal article" date="2023" name="Mol. Phylogenet. Evol.">
        <title>Genome-scale phylogeny and comparative genomics of the fungal order Sordariales.</title>
        <authorList>
            <person name="Hensen N."/>
            <person name="Bonometti L."/>
            <person name="Westerberg I."/>
            <person name="Brannstrom I.O."/>
            <person name="Guillou S."/>
            <person name="Cros-Aarteil S."/>
            <person name="Calhoun S."/>
            <person name="Haridas S."/>
            <person name="Kuo A."/>
            <person name="Mondo S."/>
            <person name="Pangilinan J."/>
            <person name="Riley R."/>
            <person name="LaButti K."/>
            <person name="Andreopoulos B."/>
            <person name="Lipzen A."/>
            <person name="Chen C."/>
            <person name="Yan M."/>
            <person name="Daum C."/>
            <person name="Ng V."/>
            <person name="Clum A."/>
            <person name="Steindorff A."/>
            <person name="Ohm R.A."/>
            <person name="Martin F."/>
            <person name="Silar P."/>
            <person name="Natvig D.O."/>
            <person name="Lalanne C."/>
            <person name="Gautier V."/>
            <person name="Ament-Velasquez S.L."/>
            <person name="Kruys A."/>
            <person name="Hutchinson M.I."/>
            <person name="Powell A.J."/>
            <person name="Barry K."/>
            <person name="Miller A.N."/>
            <person name="Grigoriev I.V."/>
            <person name="Debuchy R."/>
            <person name="Gladieux P."/>
            <person name="Hiltunen Thoren M."/>
            <person name="Johannesson H."/>
        </authorList>
    </citation>
    <scope>NUCLEOTIDE SEQUENCE</scope>
    <source>
        <strain evidence="2">CBS 757.83</strain>
    </source>
</reference>
<proteinExistence type="predicted"/>
<feature type="compositionally biased region" description="Basic and acidic residues" evidence="1">
    <location>
        <begin position="159"/>
        <end position="170"/>
    </location>
</feature>